<evidence type="ECO:0000313" key="1">
    <source>
        <dbReference type="EMBL" id="EEH57663.1"/>
    </source>
</evidence>
<accession>C1MQ83</accession>
<organism evidence="2">
    <name type="scientific">Micromonas pusilla (strain CCMP1545)</name>
    <name type="common">Picoplanktonic green alga</name>
    <dbReference type="NCBI Taxonomy" id="564608"/>
    <lineage>
        <taxon>Eukaryota</taxon>
        <taxon>Viridiplantae</taxon>
        <taxon>Chlorophyta</taxon>
        <taxon>Mamiellophyceae</taxon>
        <taxon>Mamiellales</taxon>
        <taxon>Mamiellaceae</taxon>
        <taxon>Micromonas</taxon>
    </lineage>
</organism>
<dbReference type="STRING" id="564608.C1MQ83"/>
<gene>
    <name evidence="1" type="ORF">MICPUCDRAFT_67291</name>
</gene>
<dbReference type="GeneID" id="9683521"/>
<protein>
    <submittedName>
        <fullName evidence="1">Predicted protein</fullName>
    </submittedName>
</protein>
<dbReference type="EMBL" id="GG663738">
    <property type="protein sequence ID" value="EEH57663.1"/>
    <property type="molecule type" value="Genomic_DNA"/>
</dbReference>
<dbReference type="PANTHER" id="PTHR33825:SF5">
    <property type="entry name" value="TRANSMEMBRANE PROTEIN"/>
    <property type="match status" value="1"/>
</dbReference>
<evidence type="ECO:0000313" key="2">
    <source>
        <dbReference type="Proteomes" id="UP000001876"/>
    </source>
</evidence>
<dbReference type="KEGG" id="mpp:MICPUCDRAFT_67291"/>
<keyword evidence="2" id="KW-1185">Reference proteome</keyword>
<dbReference type="AlphaFoldDB" id="C1MQ83"/>
<reference evidence="1 2" key="1">
    <citation type="journal article" date="2009" name="Science">
        <title>Green evolution and dynamic adaptations revealed by genomes of the marine picoeukaryotes Micromonas.</title>
        <authorList>
            <person name="Worden A.Z."/>
            <person name="Lee J.H."/>
            <person name="Mock T."/>
            <person name="Rouze P."/>
            <person name="Simmons M.P."/>
            <person name="Aerts A.L."/>
            <person name="Allen A.E."/>
            <person name="Cuvelier M.L."/>
            <person name="Derelle E."/>
            <person name="Everett M.V."/>
            <person name="Foulon E."/>
            <person name="Grimwood J."/>
            <person name="Gundlach H."/>
            <person name="Henrissat B."/>
            <person name="Napoli C."/>
            <person name="McDonald S.M."/>
            <person name="Parker M.S."/>
            <person name="Rombauts S."/>
            <person name="Salamov A."/>
            <person name="Von Dassow P."/>
            <person name="Badger J.H."/>
            <person name="Coutinho P.M."/>
            <person name="Demir E."/>
            <person name="Dubchak I."/>
            <person name="Gentemann C."/>
            <person name="Eikrem W."/>
            <person name="Gready J.E."/>
            <person name="John U."/>
            <person name="Lanier W."/>
            <person name="Lindquist E.A."/>
            <person name="Lucas S."/>
            <person name="Mayer K.F."/>
            <person name="Moreau H."/>
            <person name="Not F."/>
            <person name="Otillar R."/>
            <person name="Panaud O."/>
            <person name="Pangilinan J."/>
            <person name="Paulsen I."/>
            <person name="Piegu B."/>
            <person name="Poliakov A."/>
            <person name="Robbens S."/>
            <person name="Schmutz J."/>
            <person name="Toulza E."/>
            <person name="Wyss T."/>
            <person name="Zelensky A."/>
            <person name="Zhou K."/>
            <person name="Armbrust E.V."/>
            <person name="Bhattacharya D."/>
            <person name="Goodenough U.W."/>
            <person name="Van de Peer Y."/>
            <person name="Grigoriev I.V."/>
        </authorList>
    </citation>
    <scope>NUCLEOTIDE SEQUENCE [LARGE SCALE GENOMIC DNA]</scope>
    <source>
        <strain evidence="1 2">CCMP1545</strain>
    </source>
</reference>
<sequence length="225" mass="23287">MQMPRGAHAAAAATALDGGVFVAPAALTFAAGVVACVLGSALSAFLLAFIPTLRALKGAANEIADLAATIREEVPDTLAAVRLSGLELTDCLEEVGELTSEVNSGVKGTGRVLTMGVDTAGTLGKYAAETVRVVVPEVRKRATPLVQKARRAAEVNVERSLEENAQTEEYSGPVVVAAARATKSGVQYARGALRAAGVARQVGRLYKTARDWNQAGVVETQNDGK</sequence>
<dbReference type="eggNOG" id="ENOG502QUNI">
    <property type="taxonomic scope" value="Eukaryota"/>
</dbReference>
<dbReference type="Proteomes" id="UP000001876">
    <property type="component" value="Unassembled WGS sequence"/>
</dbReference>
<dbReference type="RefSeq" id="XP_003057712.1">
    <property type="nucleotide sequence ID" value="XM_003057666.1"/>
</dbReference>
<name>C1MQ83_MICPC</name>
<proteinExistence type="predicted"/>
<dbReference type="OrthoDB" id="1923031at2759"/>
<dbReference type="PANTHER" id="PTHR33825">
    <property type="entry name" value="CHITINASE-LIKE PROTEIN"/>
    <property type="match status" value="1"/>
</dbReference>
<dbReference type="OMA" id="TMDEIAY"/>